<feature type="transmembrane region" description="Helical" evidence="1">
    <location>
        <begin position="60"/>
        <end position="80"/>
    </location>
</feature>
<organism evidence="3 4">
    <name type="scientific">Paenibacillus cisolokensis</name>
    <dbReference type="NCBI Taxonomy" id="1658519"/>
    <lineage>
        <taxon>Bacteria</taxon>
        <taxon>Bacillati</taxon>
        <taxon>Bacillota</taxon>
        <taxon>Bacilli</taxon>
        <taxon>Bacillales</taxon>
        <taxon>Paenibacillaceae</taxon>
        <taxon>Paenibacillus</taxon>
    </lineage>
</organism>
<dbReference type="EMBL" id="BOVJ01000205">
    <property type="protein sequence ID" value="GIQ66742.1"/>
    <property type="molecule type" value="Genomic_DNA"/>
</dbReference>
<sequence length="189" mass="21322">MLQRLWRKFKYYGLRLLRSSNGDHVVAIGFAIGFFPCWYPTFGVGLVLSLALSRLVRGNIPAAVMAASLGSVIWPALFYLNYKIGFLINDFTSSPASFELDEAIAEPVPETDDYAEVADHYGILGDIGLHFLVGSVANSIIFTVVFYFGLRLLLKRYRARLLRRVRQSLRRSPLSARTDKPFRTPGNDR</sequence>
<gene>
    <name evidence="3" type="ORF">PACILC2_53100</name>
</gene>
<name>A0ABQ4NEY6_9BACL</name>
<dbReference type="Proteomes" id="UP000680304">
    <property type="component" value="Unassembled WGS sequence"/>
</dbReference>
<evidence type="ECO:0000313" key="3">
    <source>
        <dbReference type="EMBL" id="GIQ66742.1"/>
    </source>
</evidence>
<dbReference type="PANTHER" id="PTHR40547">
    <property type="entry name" value="SLL0298 PROTEIN"/>
    <property type="match status" value="1"/>
</dbReference>
<keyword evidence="4" id="KW-1185">Reference proteome</keyword>
<feature type="domain" description="DUF2062" evidence="2">
    <location>
        <begin position="7"/>
        <end position="160"/>
    </location>
</feature>
<proteinExistence type="predicted"/>
<accession>A0ABQ4NEY6</accession>
<dbReference type="InterPro" id="IPR018639">
    <property type="entry name" value="DUF2062"/>
</dbReference>
<comment type="caution">
    <text evidence="3">The sequence shown here is derived from an EMBL/GenBank/DDBJ whole genome shotgun (WGS) entry which is preliminary data.</text>
</comment>
<dbReference type="RefSeq" id="WP_213531310.1">
    <property type="nucleotide sequence ID" value="NZ_BOVJ01000205.1"/>
</dbReference>
<keyword evidence="1" id="KW-0472">Membrane</keyword>
<evidence type="ECO:0000313" key="4">
    <source>
        <dbReference type="Proteomes" id="UP000680304"/>
    </source>
</evidence>
<feature type="transmembrane region" description="Helical" evidence="1">
    <location>
        <begin position="25"/>
        <end position="48"/>
    </location>
</feature>
<evidence type="ECO:0000256" key="1">
    <source>
        <dbReference type="SAM" id="Phobius"/>
    </source>
</evidence>
<dbReference type="Pfam" id="PF09835">
    <property type="entry name" value="DUF2062"/>
    <property type="match status" value="1"/>
</dbReference>
<keyword evidence="1" id="KW-1133">Transmembrane helix</keyword>
<protein>
    <recommendedName>
        <fullName evidence="2">DUF2062 domain-containing protein</fullName>
    </recommendedName>
</protein>
<dbReference type="PANTHER" id="PTHR40547:SF1">
    <property type="entry name" value="SLL0298 PROTEIN"/>
    <property type="match status" value="1"/>
</dbReference>
<feature type="transmembrane region" description="Helical" evidence="1">
    <location>
        <begin position="131"/>
        <end position="154"/>
    </location>
</feature>
<reference evidence="3 4" key="1">
    <citation type="submission" date="2021-04" db="EMBL/GenBank/DDBJ databases">
        <title>Draft genome sequence of Paenibacillus cisolokensis, LC2-13A.</title>
        <authorList>
            <person name="Uke A."/>
            <person name="Chhe C."/>
            <person name="Baramee S."/>
            <person name="Kosugi A."/>
        </authorList>
    </citation>
    <scope>NUCLEOTIDE SEQUENCE [LARGE SCALE GENOMIC DNA]</scope>
    <source>
        <strain evidence="3 4">LC2-13A</strain>
    </source>
</reference>
<evidence type="ECO:0000259" key="2">
    <source>
        <dbReference type="Pfam" id="PF09835"/>
    </source>
</evidence>
<keyword evidence="1" id="KW-0812">Transmembrane</keyword>